<evidence type="ECO:0000313" key="1">
    <source>
        <dbReference type="EMBL" id="KAI4864018.1"/>
    </source>
</evidence>
<protein>
    <submittedName>
        <fullName evidence="1">Uncharacterized protein</fullName>
    </submittedName>
</protein>
<dbReference type="Proteomes" id="UP001497700">
    <property type="component" value="Unassembled WGS sequence"/>
</dbReference>
<evidence type="ECO:0000313" key="2">
    <source>
        <dbReference type="Proteomes" id="UP001497700"/>
    </source>
</evidence>
<gene>
    <name evidence="1" type="ORF">F4820DRAFT_449448</name>
</gene>
<proteinExistence type="predicted"/>
<accession>A0ACB9YXT4</accession>
<dbReference type="EMBL" id="MU393493">
    <property type="protein sequence ID" value="KAI4864018.1"/>
    <property type="molecule type" value="Genomic_DNA"/>
</dbReference>
<name>A0ACB9YXT4_9PEZI</name>
<comment type="caution">
    <text evidence="1">The sequence shown here is derived from an EMBL/GenBank/DDBJ whole genome shotgun (WGS) entry which is preliminary data.</text>
</comment>
<sequence length="200" mass="21874">MSYSHGYTVKKEEQSPSPMDTLHPGSVQGPKVEQPWSIWNYPAAPFQGLGTPLVTPLAISALYTSVAFPQHRTRHPSPVATTLATALPTTALYTSVAFPQYIAQHASPVATPLATTALYASSMYANPSISGYFQAPSGFVNTNFPLSNNLPNNSGFPEPINQRKRKIDRNAYTLTPETRVAVPTPGDPYYGRKQPKPRKW</sequence>
<reference evidence="1 2" key="1">
    <citation type="journal article" date="2022" name="New Phytol.">
        <title>Ecological generalism drives hyperdiversity of secondary metabolite gene clusters in xylarialean endophytes.</title>
        <authorList>
            <person name="Franco M.E.E."/>
            <person name="Wisecaver J.H."/>
            <person name="Arnold A.E."/>
            <person name="Ju Y.M."/>
            <person name="Slot J.C."/>
            <person name="Ahrendt S."/>
            <person name="Moore L.P."/>
            <person name="Eastman K.E."/>
            <person name="Scott K."/>
            <person name="Konkel Z."/>
            <person name="Mondo S.J."/>
            <person name="Kuo A."/>
            <person name="Hayes R.D."/>
            <person name="Haridas S."/>
            <person name="Andreopoulos B."/>
            <person name="Riley R."/>
            <person name="LaButti K."/>
            <person name="Pangilinan J."/>
            <person name="Lipzen A."/>
            <person name="Amirebrahimi M."/>
            <person name="Yan J."/>
            <person name="Adam C."/>
            <person name="Keymanesh K."/>
            <person name="Ng V."/>
            <person name="Louie K."/>
            <person name="Northen T."/>
            <person name="Drula E."/>
            <person name="Henrissat B."/>
            <person name="Hsieh H.M."/>
            <person name="Youens-Clark K."/>
            <person name="Lutzoni F."/>
            <person name="Miadlikowska J."/>
            <person name="Eastwood D.C."/>
            <person name="Hamelin R.C."/>
            <person name="Grigoriev I.V."/>
            <person name="U'Ren J.M."/>
        </authorList>
    </citation>
    <scope>NUCLEOTIDE SEQUENCE [LARGE SCALE GENOMIC DNA]</scope>
    <source>
        <strain evidence="1 2">CBS 119005</strain>
    </source>
</reference>
<organism evidence="1 2">
    <name type="scientific">Hypoxylon rubiginosum</name>
    <dbReference type="NCBI Taxonomy" id="110542"/>
    <lineage>
        <taxon>Eukaryota</taxon>
        <taxon>Fungi</taxon>
        <taxon>Dikarya</taxon>
        <taxon>Ascomycota</taxon>
        <taxon>Pezizomycotina</taxon>
        <taxon>Sordariomycetes</taxon>
        <taxon>Xylariomycetidae</taxon>
        <taxon>Xylariales</taxon>
        <taxon>Hypoxylaceae</taxon>
        <taxon>Hypoxylon</taxon>
    </lineage>
</organism>
<keyword evidence="2" id="KW-1185">Reference proteome</keyword>